<dbReference type="EMBL" id="VSSQ01006707">
    <property type="protein sequence ID" value="MPM33608.1"/>
    <property type="molecule type" value="Genomic_DNA"/>
</dbReference>
<evidence type="ECO:0000313" key="1">
    <source>
        <dbReference type="EMBL" id="MPM33608.1"/>
    </source>
</evidence>
<reference evidence="1" key="1">
    <citation type="submission" date="2019-08" db="EMBL/GenBank/DDBJ databases">
        <authorList>
            <person name="Kucharzyk K."/>
            <person name="Murdoch R.W."/>
            <person name="Higgins S."/>
            <person name="Loffler F."/>
        </authorList>
    </citation>
    <scope>NUCLEOTIDE SEQUENCE</scope>
</reference>
<gene>
    <name evidence="1" type="ORF">SDC9_80185</name>
</gene>
<protein>
    <submittedName>
        <fullName evidence="1">Uncharacterized protein</fullName>
    </submittedName>
</protein>
<comment type="caution">
    <text evidence="1">The sequence shown here is derived from an EMBL/GenBank/DDBJ whole genome shotgun (WGS) entry which is preliminary data.</text>
</comment>
<name>A0A644YZY5_9ZZZZ</name>
<sequence>MKARPDNSCIVFLLTPWAKVKSNSSSVLITGTLALVYMRRSKLLSPVELAPAELQALQRHGSDLGGCTAALEVLDGSFLTHSISDGDSFWSFKHPTIGEAYAAILRKSPELLGIYVQGTDVDKLMREVTCGDMQIQGAVILPRSLFPLMATRMRGFRGSSSYKSDHLSEWDARRQIRHFLAERCSTDFFEAYLRADPGVIEGIDRPGVYLEVNADIALAIRMHTHGMLPDAVRESLVSFAVECVKEGGDPRILVDASFRALMTSEELSRLENDIRTTLLPNIEEVRLAIQALHQEGEGDAAWHMRRFQQSLNGIADHFHTSRRIRTLVNRQTARTQEWIELREQLAKKNRESTSHAISVTGSSAENTVGSRSIFDDIAE</sequence>
<accession>A0A644YZY5</accession>
<proteinExistence type="predicted"/>
<dbReference type="AlphaFoldDB" id="A0A644YZY5"/>
<organism evidence="1">
    <name type="scientific">bioreactor metagenome</name>
    <dbReference type="NCBI Taxonomy" id="1076179"/>
    <lineage>
        <taxon>unclassified sequences</taxon>
        <taxon>metagenomes</taxon>
        <taxon>ecological metagenomes</taxon>
    </lineage>
</organism>